<accession>U4LRU7</accession>
<feature type="region of interest" description="Disordered" evidence="2">
    <location>
        <begin position="180"/>
        <end position="203"/>
    </location>
</feature>
<feature type="compositionally biased region" description="Low complexity" evidence="2">
    <location>
        <begin position="1"/>
        <end position="24"/>
    </location>
</feature>
<feature type="compositionally biased region" description="Basic and acidic residues" evidence="2">
    <location>
        <begin position="68"/>
        <end position="81"/>
    </location>
</feature>
<feature type="coiled-coil region" evidence="1">
    <location>
        <begin position="1145"/>
        <end position="1233"/>
    </location>
</feature>
<dbReference type="Proteomes" id="UP000018144">
    <property type="component" value="Unassembled WGS sequence"/>
</dbReference>
<evidence type="ECO:0000313" key="4">
    <source>
        <dbReference type="Proteomes" id="UP000018144"/>
    </source>
</evidence>
<keyword evidence="4" id="KW-1185">Reference proteome</keyword>
<reference evidence="3 4" key="1">
    <citation type="journal article" date="2013" name="PLoS Genet.">
        <title>The genome and development-dependent transcriptomes of Pyronema confluens: a window into fungal evolution.</title>
        <authorList>
            <person name="Traeger S."/>
            <person name="Altegoer F."/>
            <person name="Freitag M."/>
            <person name="Gabaldon T."/>
            <person name="Kempken F."/>
            <person name="Kumar A."/>
            <person name="Marcet-Houben M."/>
            <person name="Poggeler S."/>
            <person name="Stajich J.E."/>
            <person name="Nowrousian M."/>
        </authorList>
    </citation>
    <scope>NUCLEOTIDE SEQUENCE [LARGE SCALE GENOMIC DNA]</scope>
    <source>
        <strain evidence="4">CBS 100304</strain>
        <tissue evidence="3">Vegetative mycelium</tissue>
    </source>
</reference>
<feature type="region of interest" description="Disordered" evidence="2">
    <location>
        <begin position="2143"/>
        <end position="2201"/>
    </location>
</feature>
<dbReference type="EMBL" id="HF936663">
    <property type="protein sequence ID" value="CCX34896.1"/>
    <property type="molecule type" value="Genomic_DNA"/>
</dbReference>
<evidence type="ECO:0000256" key="1">
    <source>
        <dbReference type="SAM" id="Coils"/>
    </source>
</evidence>
<feature type="compositionally biased region" description="Polar residues" evidence="2">
    <location>
        <begin position="104"/>
        <end position="114"/>
    </location>
</feature>
<keyword evidence="1" id="KW-0175">Coiled coil</keyword>
<dbReference type="STRING" id="1076935.U4LRU7"/>
<feature type="compositionally biased region" description="Pro residues" evidence="2">
    <location>
        <begin position="33"/>
        <end position="46"/>
    </location>
</feature>
<feature type="region of interest" description="Disordered" evidence="2">
    <location>
        <begin position="1"/>
        <end position="150"/>
    </location>
</feature>
<evidence type="ECO:0000256" key="2">
    <source>
        <dbReference type="SAM" id="MobiDB-lite"/>
    </source>
</evidence>
<feature type="coiled-coil region" evidence="1">
    <location>
        <begin position="1933"/>
        <end position="1964"/>
    </location>
</feature>
<gene>
    <name evidence="3" type="ORF">PCON_04572</name>
</gene>
<dbReference type="eggNOG" id="ENOG502S40N">
    <property type="taxonomic scope" value="Eukaryota"/>
</dbReference>
<feature type="compositionally biased region" description="Polar residues" evidence="2">
    <location>
        <begin position="129"/>
        <end position="138"/>
    </location>
</feature>
<feature type="compositionally biased region" description="Basic and acidic residues" evidence="2">
    <location>
        <begin position="2145"/>
        <end position="2154"/>
    </location>
</feature>
<protein>
    <submittedName>
        <fullName evidence="3">Uncharacterized protein</fullName>
    </submittedName>
</protein>
<dbReference type="OrthoDB" id="5423371at2759"/>
<proteinExistence type="predicted"/>
<name>U4LRU7_PYROM</name>
<feature type="coiled-coil region" evidence="1">
    <location>
        <begin position="1340"/>
        <end position="1367"/>
    </location>
</feature>
<sequence length="2201" mass="242008">MSPPFSQASSASQTSSSVSQAVVPMWDSSDPTRNPPPLPPRPPQVPGSPIANSIPRTSHLELGFDSPPRSRDTSPVRRLRAESFGGPLPSQGSPESPIRMATPGANNRKGSSPSVREVQNLLLKRGAETSPTRNSTPTPKELFGSNATYPGSAFPLKDREILLPREQYSSKSFRQSIMENDKTPVLPPPPSVRSTRTPDIGAVPPSQNALIRPAEFDSTPKAVTVHDISAISSQLQNISSLSYSIQREIATLSRRSADNATDLATLREAAKSRDEEIRRSLKDLQSGLTSFEATDRILGHSMSISSGSDRGSNYGDSIDVAKLASASTQALEKVLREMPTKNDQERALSILQDIQNNLKDQPAGSARIGAEEKILSVLEEIRDRESRGRDLALISPKAIEDPEHVLSLLDHLRDDLSRGKAGEEKIISILEEIKEKEAEERNDARILSAIDDLKTKGADERLDRVIVLLEQLRDRDPEEKVMSMLEEVRAKLEIMSEDMTTTPRPSISSQGPFLKPPMPANDDILGLLRAVHECVSGGGDIRRLVEDWKEMSSGHDKSIDDSLHAITNQMNLMIQLQQRGRQSSGMSLPSQALTTTSPPLPPDLDNEAAITALANIASTTTRTDITLSSIYAFIKAFAKETNTSNTMNTEALSTLGRFLEELGRTTNSTYNNTGEVRKLLEVVRMGVSSNNDKLAEFHGGTTKQLSELSQAQKDLKHIIMGDDEEALWKVDLGVKDDVEELTRKVEQLAVKHNEALQQSSAETIEAISGSNPAALIEELKLSLGAMAQRSLEAFKNSELAVQQLKEESASNSEKIVEAIRGANGSVAIVDSRAEFQEMVEKSYALCQAIDSKIDGGVPKEMLSAIKDELASLVDQSTSVSAEIKVSIDKLREELNANMEDSLTTAITVAISDEKTFGPIRDLRQEIMDMIERTNSAIAAPAHNSETEAIKSRIESLSQELTLSMEKTADLVAGSGLSNDAAQQIKATVDSLRGDIRAMSSSSADGIKDAFEDMKKSLLVKVEQGLATSDKAVTCISELSQQTRESIEGLKNEVVEMMKKSISMAIVGPEKAESNKALLDAMENRITDIVVTTIAASTNADDLKEIIEAMKVDIDGMTKQLTTSPSENVLAELKEEIAKMVASSSSQETQHSVEELRKEIREVMEKAVAPVGASVNTSSFATAEKIDNALIDLKNEVNQIVEKNIAEVIADLNSAGLEKAINELKQDVKDTLEKSMVPRSLVSQDASADHIRKSMDNLRVEILQMLQTNSNIDDQERKDVMGVMAQLKAQFGDMLIKAGDADMKTDVENILSIVEKLRNDFKDVIKSVNGQLILREPLPADDEVNVILEALREQVEELSAKLDDGEVKPVLDELKQKVEEFSKSPSAPVDNSELKVAIESLRSQIESMGSGTVVNGTDVQKDLDEIKVLLGGRAGNEGGEDIRSAFNSFKLEMAKAVDLAITKLSPGTDVGVFKKLLDDFKNDISASTGKKETVTVQALEPLKRDLRELLEKATFVQPGLSSDPRSDSALKDVIDELRKDVRTMTIRSSQRNFSPASDMSLPGPVEEGESVDIFSYVRQSRVEVEMLRNLFEDKMADMNTNIGRMSKNSSEACITAKDAILLAKASATANESAIERLCLESTESAAEVKETVISFRSETRDSFAATTNAVNQFRGEARDRITEVKTVVDEIKEGDFLKENFDGVNTLIEGAQADVKEAVEAVGIKVESQHAEIEKAVTDVQMAVNESQTQNKEEFLNLGTAIESFHKESSEDVMAVKIMLENAQETEQANHHQTQEKVTEVLGLVGNFQNEWKGSQPELFDSLELMKQLLIEAQESHRELATKPGLELPPAYDDSQAQEKLDKLIDGTEIQAKYLPQLSLLETIQKQVANTSETIAEYIKQRKVQAADEEKIKMEALHRADVELEKSRSQKYVLQAATERLRDEQDKLQAQVNNLTDQVVNLDAKKVILSGELSSIETALNIRREELLMLEARGEALERRMLEGIIQQSRDIIRSNKKSKNGPSTTIPKIRTQQPMSENTTPKLDRRYFSQSQMNNAQTSPMGQKSAARTSFGNIGLGQMNYSPSLDLLGRSNSVKYTSFGAGRRKDSMANLSRMQEDRNRQPLEEEMEYADYVHIPVRDQVYSPVEEREEPREEFSEEEGSVIRNVKAQDAEDPYALGMDFSDQSRAGSRSVSVSGFSSAQ</sequence>
<feature type="compositionally biased region" description="Low complexity" evidence="2">
    <location>
        <begin position="2185"/>
        <end position="2201"/>
    </location>
</feature>
<evidence type="ECO:0000313" key="3">
    <source>
        <dbReference type="EMBL" id="CCX34896.1"/>
    </source>
</evidence>
<organism evidence="3 4">
    <name type="scientific">Pyronema omphalodes (strain CBS 100304)</name>
    <name type="common">Pyronema confluens</name>
    <dbReference type="NCBI Taxonomy" id="1076935"/>
    <lineage>
        <taxon>Eukaryota</taxon>
        <taxon>Fungi</taxon>
        <taxon>Dikarya</taxon>
        <taxon>Ascomycota</taxon>
        <taxon>Pezizomycotina</taxon>
        <taxon>Pezizomycetes</taxon>
        <taxon>Pezizales</taxon>
        <taxon>Pyronemataceae</taxon>
        <taxon>Pyronema</taxon>
    </lineage>
</organism>